<dbReference type="GO" id="GO:0008081">
    <property type="term" value="F:phosphoric diester hydrolase activity"/>
    <property type="evidence" value="ECO:0007669"/>
    <property type="project" value="InterPro"/>
</dbReference>
<dbReference type="Gene3D" id="3.20.20.190">
    <property type="entry name" value="Phosphatidylinositol (PI) phosphodiesterase"/>
    <property type="match status" value="1"/>
</dbReference>
<dbReference type="AlphaFoldDB" id="A0AA36MPF0"/>
<dbReference type="PANTHER" id="PTHR46211">
    <property type="entry name" value="GLYCEROPHOSPHORYL DIESTER PHOSPHODIESTERASE"/>
    <property type="match status" value="1"/>
</dbReference>
<proteinExistence type="predicted"/>
<reference evidence="2" key="1">
    <citation type="submission" date="2023-08" db="EMBL/GenBank/DDBJ databases">
        <authorList>
            <person name="Chen Y."/>
            <person name="Shah S."/>
            <person name="Dougan E. K."/>
            <person name="Thang M."/>
            <person name="Chan C."/>
        </authorList>
    </citation>
    <scope>NUCLEOTIDE SEQUENCE</scope>
</reference>
<evidence type="ECO:0000313" key="2">
    <source>
        <dbReference type="EMBL" id="CAJ1375450.1"/>
    </source>
</evidence>
<comment type="caution">
    <text evidence="2">The sequence shown here is derived from an EMBL/GenBank/DDBJ whole genome shotgun (WGS) entry which is preliminary data.</text>
</comment>
<evidence type="ECO:0000313" key="3">
    <source>
        <dbReference type="Proteomes" id="UP001178507"/>
    </source>
</evidence>
<dbReference type="PROSITE" id="PS51704">
    <property type="entry name" value="GP_PDE"/>
    <property type="match status" value="1"/>
</dbReference>
<dbReference type="GO" id="GO:0006629">
    <property type="term" value="P:lipid metabolic process"/>
    <property type="evidence" value="ECO:0007669"/>
    <property type="project" value="InterPro"/>
</dbReference>
<keyword evidence="3" id="KW-1185">Reference proteome</keyword>
<name>A0AA36MPF0_9DINO</name>
<protein>
    <recommendedName>
        <fullName evidence="1">GP-PDE domain-containing protein</fullName>
    </recommendedName>
</protein>
<dbReference type="EMBL" id="CAUJNA010000323">
    <property type="protein sequence ID" value="CAJ1375450.1"/>
    <property type="molecule type" value="Genomic_DNA"/>
</dbReference>
<dbReference type="InterPro" id="IPR030395">
    <property type="entry name" value="GP_PDE_dom"/>
</dbReference>
<dbReference type="PANTHER" id="PTHR46211:SF1">
    <property type="entry name" value="GLYCEROPHOSPHODIESTER PHOSPHODIESTERASE, CYTOPLASMIC"/>
    <property type="match status" value="1"/>
</dbReference>
<dbReference type="InterPro" id="IPR017946">
    <property type="entry name" value="PLC-like_Pdiesterase_TIM-brl"/>
</dbReference>
<feature type="domain" description="GP-PDE" evidence="1">
    <location>
        <begin position="26"/>
        <end position="295"/>
    </location>
</feature>
<gene>
    <name evidence="2" type="ORF">EVOR1521_LOCUS4719</name>
</gene>
<dbReference type="Pfam" id="PF03009">
    <property type="entry name" value="GDPD"/>
    <property type="match status" value="1"/>
</dbReference>
<sequence>MSPTANHAAEVAWLHCQLPELQPLTPNLVAHRGFHCPKLSPERPLECTLDAYKHAWQAGILNCECDVRLSADDKILLLHDETLERLVPEGSSQAPKAIEVKAEDLAKTPLRQDTAQVALLEEALRTAIETGGSMVVELKATPGSSRVGQAVAHLFAEKPELLAACVVVMSFDLSELRSFAAAFPKELRRPKVLLLTCHPKETLNAWHQTIDLAEPHWPEVVEKHLACEELALDGFYIEWTAKLSTEHADSFSKLCQRAVVGVWQAHGQVDSKEEAARLVELGATFCNTDLPRSFS</sequence>
<dbReference type="SUPFAM" id="SSF51695">
    <property type="entry name" value="PLC-like phosphodiesterases"/>
    <property type="match status" value="1"/>
</dbReference>
<organism evidence="2 3">
    <name type="scientific">Effrenium voratum</name>
    <dbReference type="NCBI Taxonomy" id="2562239"/>
    <lineage>
        <taxon>Eukaryota</taxon>
        <taxon>Sar</taxon>
        <taxon>Alveolata</taxon>
        <taxon>Dinophyceae</taxon>
        <taxon>Suessiales</taxon>
        <taxon>Symbiodiniaceae</taxon>
        <taxon>Effrenium</taxon>
    </lineage>
</organism>
<dbReference type="Proteomes" id="UP001178507">
    <property type="component" value="Unassembled WGS sequence"/>
</dbReference>
<evidence type="ECO:0000259" key="1">
    <source>
        <dbReference type="PROSITE" id="PS51704"/>
    </source>
</evidence>
<accession>A0AA36MPF0</accession>